<dbReference type="Proteomes" id="UP000760545">
    <property type="component" value="Unassembled WGS sequence"/>
</dbReference>
<dbReference type="EMBL" id="JAAVJS010000800">
    <property type="protein sequence ID" value="NJX17573.1"/>
    <property type="molecule type" value="Genomic_DNA"/>
</dbReference>
<organism evidence="1 2">
    <name type="scientific">Tamlana crocina</name>
    <dbReference type="NCBI Taxonomy" id="393006"/>
    <lineage>
        <taxon>Bacteria</taxon>
        <taxon>Pseudomonadati</taxon>
        <taxon>Bacteroidota</taxon>
        <taxon>Flavobacteriia</taxon>
        <taxon>Flavobacteriales</taxon>
        <taxon>Flavobacteriaceae</taxon>
        <taxon>Tamlana</taxon>
    </lineage>
</organism>
<sequence length="62" mass="7220">GNTIGLVTMEDIIETLMGLEIMDESDNVEDMQVLARQNWEKRAKKLGLLKQDQTEDRKKRDE</sequence>
<evidence type="ECO:0000313" key="1">
    <source>
        <dbReference type="EMBL" id="NJX17573.1"/>
    </source>
</evidence>
<feature type="non-terminal residue" evidence="1">
    <location>
        <position position="1"/>
    </location>
</feature>
<name>A0ABX1DGY7_9FLAO</name>
<comment type="caution">
    <text evidence="1">The sequence shown here is derived from an EMBL/GenBank/DDBJ whole genome shotgun (WGS) entry which is preliminary data.</text>
</comment>
<evidence type="ECO:0000313" key="2">
    <source>
        <dbReference type="Proteomes" id="UP000760545"/>
    </source>
</evidence>
<accession>A0ABX1DGY7</accession>
<dbReference type="Gene3D" id="3.90.1280.20">
    <property type="match status" value="1"/>
</dbReference>
<reference evidence="1 2" key="1">
    <citation type="submission" date="2020-03" db="EMBL/GenBank/DDBJ databases">
        <title>Tamlana sp. nov, isolated from XXX.</title>
        <authorList>
            <person name="Cao W.R."/>
        </authorList>
    </citation>
    <scope>NUCLEOTIDE SEQUENCE [LARGE SCALE GENOMIC DNA]</scope>
    <source>
        <strain evidence="1 2">HST1-43</strain>
    </source>
</reference>
<protein>
    <submittedName>
        <fullName evidence="1">Hemolysin</fullName>
    </submittedName>
</protein>
<proteinExistence type="predicted"/>
<keyword evidence="2" id="KW-1185">Reference proteome</keyword>
<gene>
    <name evidence="1" type="ORF">HC176_19065</name>
</gene>